<feature type="region of interest" description="Disordered" evidence="1">
    <location>
        <begin position="535"/>
        <end position="577"/>
    </location>
</feature>
<dbReference type="GO" id="GO:0006508">
    <property type="term" value="P:proteolysis"/>
    <property type="evidence" value="ECO:0007669"/>
    <property type="project" value="InterPro"/>
</dbReference>
<dbReference type="Pfam" id="PF02225">
    <property type="entry name" value="PA"/>
    <property type="match status" value="1"/>
</dbReference>
<dbReference type="InterPro" id="IPR036034">
    <property type="entry name" value="PDZ_sf"/>
</dbReference>
<dbReference type="KEGG" id="ipa:Isop_2303"/>
<dbReference type="InParanoid" id="E8R6H0"/>
<dbReference type="InterPro" id="IPR001478">
    <property type="entry name" value="PDZ"/>
</dbReference>
<evidence type="ECO:0000259" key="2">
    <source>
        <dbReference type="PROSITE" id="PS50106"/>
    </source>
</evidence>
<dbReference type="eggNOG" id="COG2234">
    <property type="taxonomic scope" value="Bacteria"/>
</dbReference>
<dbReference type="SUPFAM" id="SSF52025">
    <property type="entry name" value="PA domain"/>
    <property type="match status" value="1"/>
</dbReference>
<feature type="domain" description="PDZ" evidence="2">
    <location>
        <begin position="574"/>
        <end position="650"/>
    </location>
</feature>
<reference key="1">
    <citation type="submission" date="2010-11" db="EMBL/GenBank/DDBJ databases">
        <title>The complete sequence of chromosome of Isophaera pallida ATCC 43644.</title>
        <authorList>
            <consortium name="US DOE Joint Genome Institute (JGI-PGF)"/>
            <person name="Lucas S."/>
            <person name="Copeland A."/>
            <person name="Lapidus A."/>
            <person name="Bruce D."/>
            <person name="Goodwin L."/>
            <person name="Pitluck S."/>
            <person name="Kyrpides N."/>
            <person name="Mavromatis K."/>
            <person name="Pagani I."/>
            <person name="Ivanova N."/>
            <person name="Saunders E."/>
            <person name="Brettin T."/>
            <person name="Detter J.C."/>
            <person name="Han C."/>
            <person name="Tapia R."/>
            <person name="Land M."/>
            <person name="Hauser L."/>
            <person name="Markowitz V."/>
            <person name="Cheng J.-F."/>
            <person name="Hugenholtz P."/>
            <person name="Woyke T."/>
            <person name="Wu D."/>
            <person name="Eisen J.A."/>
        </authorList>
    </citation>
    <scope>NUCLEOTIDE SEQUENCE</scope>
    <source>
        <strain>ATCC 43644</strain>
    </source>
</reference>
<evidence type="ECO:0000256" key="1">
    <source>
        <dbReference type="SAM" id="MobiDB-lite"/>
    </source>
</evidence>
<dbReference type="InterPro" id="IPR046450">
    <property type="entry name" value="PA_dom_sf"/>
</dbReference>
<dbReference type="PROSITE" id="PS50106">
    <property type="entry name" value="PDZ"/>
    <property type="match status" value="1"/>
</dbReference>
<sequence length="665" mass="70980">MNGLTMFDRVGAAGGRGVLTGRAGRGVLVFLMVLAAFSGPIRGQEALPTPQERMRADLAFLADDAQEGRGAGTKGLDVSAQYLADQFRAMGLKPAAGTEDYFQPFEIPGRPRLAETVALTWTLPEESASGAGVLGETFTPLSVGGSGRFEKAEVVFAGYGITAKDDTLNIHYDDYADLDVKGKVVLILRGEPQQNDPNSKFAGANNTVYATFRHKAVNAFQHEAAAVVLVNNLAGLGDAQDSLIPYNAAGRGSSLPFFMVKREVADSWLNAIGQPSLADLETAIDKEGAPQSRPLPGLTLSGDVTIERPPYKLKNVVAVLEGQGPKAEETVVIGAHYDHLGDGTQGGSRTPNRREIHNGADDNASGTTMVLELARRLAARPDPLPRRVVFILFSGEELGLFGSRHYVENPLYPLENTVFMFNYDMVGRLNDKNELSLLGVGTMAGLAEICQALGTSHGFVIKGTAGASDGFGGSDHQPFYNKSIPVLFAFTGLHSVYHTPDDTLDTINFEGMERIADFMEELTLHLVRRPNRPEFIPTTRRSAPRADTAKAEVGANSTAPQPAPPANDPGPVSGARVYLGTQPDYAQEEGKGVLLSGVTEGSPAEKAGLQAGDLLVGMGDRKIGTLEDFMECLSVHKPGETVEVQIIRDGKPQRLKVVLGTRSAN</sequence>
<dbReference type="InterPro" id="IPR045175">
    <property type="entry name" value="M28_fam"/>
</dbReference>
<proteinExistence type="predicted"/>
<feature type="region of interest" description="Disordered" evidence="1">
    <location>
        <begin position="338"/>
        <end position="363"/>
    </location>
</feature>
<evidence type="ECO:0000313" key="4">
    <source>
        <dbReference type="Proteomes" id="UP000008631"/>
    </source>
</evidence>
<dbReference type="eggNOG" id="COG0265">
    <property type="taxonomic scope" value="Bacteria"/>
</dbReference>
<dbReference type="Gene3D" id="3.50.30.30">
    <property type="match status" value="1"/>
</dbReference>
<dbReference type="RefSeq" id="WP_013565169.1">
    <property type="nucleotide sequence ID" value="NC_014962.1"/>
</dbReference>
<evidence type="ECO:0000313" key="3">
    <source>
        <dbReference type="EMBL" id="ADV62881.1"/>
    </source>
</evidence>
<dbReference type="SUPFAM" id="SSF53187">
    <property type="entry name" value="Zn-dependent exopeptidases"/>
    <property type="match status" value="1"/>
</dbReference>
<dbReference type="Proteomes" id="UP000008631">
    <property type="component" value="Chromosome"/>
</dbReference>
<dbReference type="PANTHER" id="PTHR12147:SF26">
    <property type="entry name" value="PEPTIDASE M28 DOMAIN-CONTAINING PROTEIN"/>
    <property type="match status" value="1"/>
</dbReference>
<dbReference type="InterPro" id="IPR003137">
    <property type="entry name" value="PA_domain"/>
</dbReference>
<dbReference type="Pfam" id="PF13180">
    <property type="entry name" value="PDZ_2"/>
    <property type="match status" value="1"/>
</dbReference>
<dbReference type="InterPro" id="IPR007484">
    <property type="entry name" value="Peptidase_M28"/>
</dbReference>
<dbReference type="AlphaFoldDB" id="E8R6H0"/>
<keyword evidence="4" id="KW-1185">Reference proteome</keyword>
<protein>
    <submittedName>
        <fullName evidence="3">Peptidase M28</fullName>
    </submittedName>
</protein>
<dbReference type="Gene3D" id="3.40.630.10">
    <property type="entry name" value="Zn peptidases"/>
    <property type="match status" value="1"/>
</dbReference>
<dbReference type="EMBL" id="CP002353">
    <property type="protein sequence ID" value="ADV62881.1"/>
    <property type="molecule type" value="Genomic_DNA"/>
</dbReference>
<organism evidence="3 4">
    <name type="scientific">Isosphaera pallida (strain ATCC 43644 / DSM 9630 / IS1B)</name>
    <dbReference type="NCBI Taxonomy" id="575540"/>
    <lineage>
        <taxon>Bacteria</taxon>
        <taxon>Pseudomonadati</taxon>
        <taxon>Planctomycetota</taxon>
        <taxon>Planctomycetia</taxon>
        <taxon>Isosphaerales</taxon>
        <taxon>Isosphaeraceae</taxon>
        <taxon>Isosphaera</taxon>
    </lineage>
</organism>
<dbReference type="Pfam" id="PF04389">
    <property type="entry name" value="Peptidase_M28"/>
    <property type="match status" value="1"/>
</dbReference>
<accession>E8R6H0</accession>
<dbReference type="HOGENOM" id="CLU_019932_1_0_0"/>
<dbReference type="STRING" id="575540.Isop_2303"/>
<dbReference type="PANTHER" id="PTHR12147">
    <property type="entry name" value="METALLOPEPTIDASE M28 FAMILY MEMBER"/>
    <property type="match status" value="1"/>
</dbReference>
<dbReference type="SUPFAM" id="SSF50156">
    <property type="entry name" value="PDZ domain-like"/>
    <property type="match status" value="1"/>
</dbReference>
<dbReference type="SMART" id="SM00228">
    <property type="entry name" value="PDZ"/>
    <property type="match status" value="1"/>
</dbReference>
<dbReference type="GO" id="GO:0008235">
    <property type="term" value="F:metalloexopeptidase activity"/>
    <property type="evidence" value="ECO:0007669"/>
    <property type="project" value="InterPro"/>
</dbReference>
<dbReference type="Gene3D" id="2.30.42.10">
    <property type="match status" value="1"/>
</dbReference>
<name>E8R6H0_ISOPI</name>
<reference evidence="3 4" key="2">
    <citation type="journal article" date="2011" name="Stand. Genomic Sci.">
        <title>Complete genome sequence of Isosphaera pallida type strain (IS1B).</title>
        <authorList>
            <consortium name="US DOE Joint Genome Institute (JGI-PGF)"/>
            <person name="Goker M."/>
            <person name="Cleland D."/>
            <person name="Saunders E."/>
            <person name="Lapidus A."/>
            <person name="Nolan M."/>
            <person name="Lucas S."/>
            <person name="Hammon N."/>
            <person name="Deshpande S."/>
            <person name="Cheng J.F."/>
            <person name="Tapia R."/>
            <person name="Han C."/>
            <person name="Goodwin L."/>
            <person name="Pitluck S."/>
            <person name="Liolios K."/>
            <person name="Pagani I."/>
            <person name="Ivanova N."/>
            <person name="Mavromatis K."/>
            <person name="Pati A."/>
            <person name="Chen A."/>
            <person name="Palaniappan K."/>
            <person name="Land M."/>
            <person name="Hauser L."/>
            <person name="Chang Y.J."/>
            <person name="Jeffries C.D."/>
            <person name="Detter J.C."/>
            <person name="Beck B."/>
            <person name="Woyke T."/>
            <person name="Bristow J."/>
            <person name="Eisen J.A."/>
            <person name="Markowitz V."/>
            <person name="Hugenholtz P."/>
            <person name="Kyrpides N.C."/>
            <person name="Klenk H.P."/>
        </authorList>
    </citation>
    <scope>NUCLEOTIDE SEQUENCE [LARGE SCALE GENOMIC DNA]</scope>
    <source>
        <strain evidence="4">ATCC 43644 / DSM 9630 / IS1B</strain>
    </source>
</reference>
<gene>
    <name evidence="3" type="ordered locus">Isop_2303</name>
</gene>